<dbReference type="KEGG" id="pacp:FAZ97_15470"/>
<protein>
    <submittedName>
        <fullName evidence="2">MBL fold metallo-hydrolase</fullName>
    </submittedName>
</protein>
<dbReference type="SMART" id="SM00849">
    <property type="entry name" value="Lactamase_B"/>
    <property type="match status" value="1"/>
</dbReference>
<dbReference type="Gene3D" id="3.60.15.10">
    <property type="entry name" value="Ribonuclease Z/Hydroxyacylglutathione hydrolase-like"/>
    <property type="match status" value="1"/>
</dbReference>
<dbReference type="InterPro" id="IPR036866">
    <property type="entry name" value="RibonucZ/Hydroxyglut_hydro"/>
</dbReference>
<dbReference type="RefSeq" id="WP_158759353.1">
    <property type="nucleotide sequence ID" value="NZ_CP046910.1"/>
</dbReference>
<dbReference type="SUPFAM" id="SSF56281">
    <property type="entry name" value="Metallo-hydrolase/oxidoreductase"/>
    <property type="match status" value="1"/>
</dbReference>
<dbReference type="InterPro" id="IPR001279">
    <property type="entry name" value="Metallo-B-lactamas"/>
</dbReference>
<feature type="domain" description="Metallo-beta-lactamase" evidence="1">
    <location>
        <begin position="42"/>
        <end position="269"/>
    </location>
</feature>
<dbReference type="EMBL" id="CP046910">
    <property type="protein sequence ID" value="QGZ56390.1"/>
    <property type="molecule type" value="Genomic_DNA"/>
</dbReference>
<sequence length="380" mass="42106">MNTLEHQLEYPFGDNLPSGGKLLEVADDVFWLRMPLPFALDHINLWLLRDEIDGRPGWSVVDCGVATDTTKALWEHLFTTALNGLPVLRVLVTHCHPDHLGLAQWLVAGGNHARWNASLWTTQGEYLFGRTLLGGASSNVAGPGAALHFARNGLDDEGLLRQIRERSSYYPDLVPVIPPAYRRVCDGEVISIGRRKWEVVTGFGHSPEHAAFYCAADELLISGDMILPRISTNVSVFDMEPDADPLALYLTSLERYAGMPERSLVLPAHGKPFRGLQTRIKQLRDHHAARLDEAFAACCQHARTAAELVPILFKRKLDAHQSAFAMGEAIAHLHMLWRSGKLDRFMDGHGRYRFTARLPCESPSDDILTPAGAGVTVPMA</sequence>
<evidence type="ECO:0000313" key="3">
    <source>
        <dbReference type="Proteomes" id="UP000434209"/>
    </source>
</evidence>
<dbReference type="GO" id="GO:0016787">
    <property type="term" value="F:hydrolase activity"/>
    <property type="evidence" value="ECO:0007669"/>
    <property type="project" value="UniProtKB-KW"/>
</dbReference>
<reference evidence="2 3" key="1">
    <citation type="submission" date="2019-12" db="EMBL/GenBank/DDBJ databases">
        <title>Paraburkholderia acidiphila 7Q-K02 sp. nov and Paraburkholderia acidisoli DHF22 sp. nov., two strains isolated from forest soil.</title>
        <authorList>
            <person name="Gao Z."/>
            <person name="Qiu L."/>
        </authorList>
    </citation>
    <scope>NUCLEOTIDE SEQUENCE [LARGE SCALE GENOMIC DNA]</scope>
    <source>
        <strain evidence="2 3">7Q-K02</strain>
    </source>
</reference>
<organism evidence="2 3">
    <name type="scientific">Paraburkholderia acidiphila</name>
    <dbReference type="NCBI Taxonomy" id="2571747"/>
    <lineage>
        <taxon>Bacteria</taxon>
        <taxon>Pseudomonadati</taxon>
        <taxon>Pseudomonadota</taxon>
        <taxon>Betaproteobacteria</taxon>
        <taxon>Burkholderiales</taxon>
        <taxon>Burkholderiaceae</taxon>
        <taxon>Paraburkholderia</taxon>
    </lineage>
</organism>
<dbReference type="Proteomes" id="UP000434209">
    <property type="component" value="Chromosome 2"/>
</dbReference>
<evidence type="ECO:0000259" key="1">
    <source>
        <dbReference type="SMART" id="SM00849"/>
    </source>
</evidence>
<dbReference type="InterPro" id="IPR048933">
    <property type="entry name" value="B_lactamase-like_C"/>
</dbReference>
<dbReference type="Gene3D" id="1.10.10.10">
    <property type="entry name" value="Winged helix-like DNA-binding domain superfamily/Winged helix DNA-binding domain"/>
    <property type="match status" value="1"/>
</dbReference>
<keyword evidence="3" id="KW-1185">Reference proteome</keyword>
<evidence type="ECO:0000313" key="2">
    <source>
        <dbReference type="EMBL" id="QGZ56390.1"/>
    </source>
</evidence>
<dbReference type="InterPro" id="IPR036388">
    <property type="entry name" value="WH-like_DNA-bd_sf"/>
</dbReference>
<gene>
    <name evidence="2" type="ORF">FAZ97_15470</name>
</gene>
<dbReference type="PANTHER" id="PTHR23131:SF4">
    <property type="entry name" value="METALLO-BETA-LACTAMASE SUPERFAMILY POTEIN"/>
    <property type="match status" value="1"/>
</dbReference>
<dbReference type="Pfam" id="PF21221">
    <property type="entry name" value="B_lactamase-like_C"/>
    <property type="match status" value="1"/>
</dbReference>
<name>A0A7Z2JAY4_9BURK</name>
<dbReference type="InterPro" id="IPR050662">
    <property type="entry name" value="Sec-metab_biosynth-thioest"/>
</dbReference>
<keyword evidence="2" id="KW-0378">Hydrolase</keyword>
<proteinExistence type="predicted"/>
<dbReference type="Pfam" id="PF00753">
    <property type="entry name" value="Lactamase_B"/>
    <property type="match status" value="1"/>
</dbReference>
<dbReference type="AlphaFoldDB" id="A0A7Z2JAY4"/>
<accession>A0A7Z2JAY4</accession>
<dbReference type="OrthoDB" id="2971563at2"/>
<dbReference type="PANTHER" id="PTHR23131">
    <property type="entry name" value="ENDORIBONUCLEASE LACTB2"/>
    <property type="match status" value="1"/>
</dbReference>